<evidence type="ECO:0000259" key="1">
    <source>
        <dbReference type="Pfam" id="PF13566"/>
    </source>
</evidence>
<dbReference type="RefSeq" id="WP_132084235.1">
    <property type="nucleotide sequence ID" value="NZ_SLUK01000003.1"/>
</dbReference>
<evidence type="ECO:0000313" key="3">
    <source>
        <dbReference type="Proteomes" id="UP000294682"/>
    </source>
</evidence>
<reference evidence="2 3" key="1">
    <citation type="submission" date="2019-03" db="EMBL/GenBank/DDBJ databases">
        <title>Genomic Encyclopedia of Type Strains, Phase IV (KMG-IV): sequencing the most valuable type-strain genomes for metagenomic binning, comparative biology and taxonomic classification.</title>
        <authorList>
            <person name="Goeker M."/>
        </authorList>
    </citation>
    <scope>NUCLEOTIDE SEQUENCE [LARGE SCALE GENOMIC DNA]</scope>
    <source>
        <strain evidence="2 3">DSM 100433</strain>
    </source>
</reference>
<proteinExistence type="predicted"/>
<sequence>MPGEDIAYLYDGSFDGLLCCVHESYYAHELPVLIFSPETYVYTLYPTKSIETDPEKAGRVWRSVGAKISPMAQELALHGYYSCLEGKELVILKFLRLGYRVGAAACSMFGNETVHALQGGVLHLKNELQRMLQFLRFEERGGSLAAIVEPKNFLLPLMQPHFCSRYPEEHFLIYDATHGAALFYQPYEWKIAPVEHFELAPADERELRYQQLWQGFYDAISIESRYNPRCRMNHMPKRFWNRMVEFYPSALANREARASVGAAHGSLPQGDGQGGR</sequence>
<name>A0A9X8UK22_9FIRM</name>
<dbReference type="AlphaFoldDB" id="A0A9X8UK22"/>
<comment type="caution">
    <text evidence="2">The sequence shown here is derived from an EMBL/GenBank/DDBJ whole genome shotgun (WGS) entry which is preliminary data.</text>
</comment>
<dbReference type="Pfam" id="PF13566">
    <property type="entry name" value="DUF4130"/>
    <property type="match status" value="1"/>
</dbReference>
<keyword evidence="3" id="KW-1185">Reference proteome</keyword>
<accession>A0A9X8UK22</accession>
<dbReference type="NCBIfam" id="TIGR03915">
    <property type="entry name" value="SAM_7_link_chp"/>
    <property type="match status" value="1"/>
</dbReference>
<dbReference type="InterPro" id="IPR023875">
    <property type="entry name" value="DNA_repair_put"/>
</dbReference>
<evidence type="ECO:0000313" key="2">
    <source>
        <dbReference type="EMBL" id="TCL44136.1"/>
    </source>
</evidence>
<protein>
    <submittedName>
        <fullName evidence="2">DNA metabolism protein</fullName>
    </submittedName>
</protein>
<feature type="domain" description="DUF4130" evidence="1">
    <location>
        <begin position="86"/>
        <end position="245"/>
    </location>
</feature>
<gene>
    <name evidence="2" type="ORF">EDD78_103174</name>
</gene>
<dbReference type="InterPro" id="IPR025404">
    <property type="entry name" value="DUF4130"/>
</dbReference>
<dbReference type="EMBL" id="SLUK01000003">
    <property type="protein sequence ID" value="TCL44136.1"/>
    <property type="molecule type" value="Genomic_DNA"/>
</dbReference>
<dbReference type="Proteomes" id="UP000294682">
    <property type="component" value="Unassembled WGS sequence"/>
</dbReference>
<organism evidence="2 3">
    <name type="scientific">Harryflintia acetispora</name>
    <dbReference type="NCBI Taxonomy" id="1849041"/>
    <lineage>
        <taxon>Bacteria</taxon>
        <taxon>Bacillati</taxon>
        <taxon>Bacillota</taxon>
        <taxon>Clostridia</taxon>
        <taxon>Eubacteriales</taxon>
        <taxon>Oscillospiraceae</taxon>
        <taxon>Harryflintia</taxon>
    </lineage>
</organism>